<evidence type="ECO:0000313" key="3">
    <source>
        <dbReference type="Proteomes" id="UP001165422"/>
    </source>
</evidence>
<feature type="region of interest" description="Disordered" evidence="1">
    <location>
        <begin position="271"/>
        <end position="327"/>
    </location>
</feature>
<dbReference type="RefSeq" id="WP_179977712.1">
    <property type="nucleotide sequence ID" value="NZ_JAJJPB010000010.1"/>
</dbReference>
<name>A0ABS8N5N0_9CLOT</name>
<keyword evidence="3" id="KW-1185">Reference proteome</keyword>
<dbReference type="EMBL" id="JAJJPB010000010">
    <property type="protein sequence ID" value="MCC9295104.1"/>
    <property type="molecule type" value="Genomic_DNA"/>
</dbReference>
<evidence type="ECO:0000256" key="1">
    <source>
        <dbReference type="SAM" id="MobiDB-lite"/>
    </source>
</evidence>
<sequence>MENKKLSKNHGNVTVKNIIANESIKKRFQDVLGKRAFGFMASIIDIASNKNLEDVEPFSIVSSALVAATLDLPINPNLGFAYIVPYNDRKRGKVAQFQMGYKGFIQLAERTGQYKTINAIVVYEGDIKHVNRLTGEIELDDKNTKQNKIIGYISYFRLINGFEKAFFMTVDQVEKHAKKYSQSYKSHKDYIVKSSRWTTDFDTMALKTVLKLLLSKYGMLSIDMQLALETDQALIKGSVLRDGEHINGNNVEYVDNKDAIDVNFEEELKNANSQELDIEEDSSSQNEKTGKSNTSGNKDIKSDGDKNGDTSKSDDIPGQTEMEDPGF</sequence>
<dbReference type="InterPro" id="IPR018330">
    <property type="entry name" value="RecT_fam"/>
</dbReference>
<feature type="compositionally biased region" description="Polar residues" evidence="1">
    <location>
        <begin position="283"/>
        <end position="297"/>
    </location>
</feature>
<feature type="compositionally biased region" description="Basic and acidic residues" evidence="1">
    <location>
        <begin position="298"/>
        <end position="315"/>
    </location>
</feature>
<protein>
    <submittedName>
        <fullName evidence="2">Recombinase RecT</fullName>
    </submittedName>
</protein>
<dbReference type="Proteomes" id="UP001165422">
    <property type="component" value="Unassembled WGS sequence"/>
</dbReference>
<dbReference type="Pfam" id="PF03837">
    <property type="entry name" value="RecT"/>
    <property type="match status" value="1"/>
</dbReference>
<dbReference type="NCBIfam" id="TIGR00616">
    <property type="entry name" value="rect"/>
    <property type="match status" value="1"/>
</dbReference>
<evidence type="ECO:0000313" key="2">
    <source>
        <dbReference type="EMBL" id="MCC9295104.1"/>
    </source>
</evidence>
<organism evidence="2 3">
    <name type="scientific">Clostridium aromativorans</name>
    <dbReference type="NCBI Taxonomy" id="2836848"/>
    <lineage>
        <taxon>Bacteria</taxon>
        <taxon>Bacillati</taxon>
        <taxon>Bacillota</taxon>
        <taxon>Clostridia</taxon>
        <taxon>Eubacteriales</taxon>
        <taxon>Clostridiaceae</taxon>
        <taxon>Clostridium</taxon>
    </lineage>
</organism>
<comment type="caution">
    <text evidence="2">The sequence shown here is derived from an EMBL/GenBank/DDBJ whole genome shotgun (WGS) entry which is preliminary data.</text>
</comment>
<gene>
    <name evidence="2" type="ORF">LN736_09575</name>
</gene>
<reference evidence="2" key="1">
    <citation type="submission" date="2021-11" db="EMBL/GenBank/DDBJ databases">
        <authorList>
            <person name="Qingchun L."/>
            <person name="Dong Z."/>
            <person name="Zongwei Q."/>
            <person name="Jia Z."/>
            <person name="Duotao L."/>
        </authorList>
    </citation>
    <scope>NUCLEOTIDE SEQUENCE</scope>
    <source>
        <strain evidence="2">WLY-B-L2</strain>
    </source>
</reference>
<dbReference type="InterPro" id="IPR004590">
    <property type="entry name" value="ssDNA_annealing_RecT"/>
</dbReference>
<proteinExistence type="predicted"/>
<accession>A0ABS8N5N0</accession>